<sequence length="99" mass="10539">MNRLHFRCQASGGSDHAGAGGPGTSTSVGPDPATTTLPDSESPREWLDERTRKPASDKGQPQGVPLSSQDPDRLTPPLGKEQRRDAEKGEALESKRGAY</sequence>
<gene>
    <name evidence="2" type="ORF">GCM10009107_52600</name>
</gene>
<accession>A0ABP3VTV8</accession>
<evidence type="ECO:0000256" key="1">
    <source>
        <dbReference type="SAM" id="MobiDB-lite"/>
    </source>
</evidence>
<dbReference type="EMBL" id="BAAAEW010000042">
    <property type="protein sequence ID" value="GAA0765451.1"/>
    <property type="molecule type" value="Genomic_DNA"/>
</dbReference>
<dbReference type="RefSeq" id="WP_141290154.1">
    <property type="nucleotide sequence ID" value="NZ_BAAAEW010000042.1"/>
</dbReference>
<feature type="compositionally biased region" description="Polar residues" evidence="1">
    <location>
        <begin position="24"/>
        <end position="39"/>
    </location>
</feature>
<comment type="caution">
    <text evidence="2">The sequence shown here is derived from an EMBL/GenBank/DDBJ whole genome shotgun (WGS) entry which is preliminary data.</text>
</comment>
<feature type="region of interest" description="Disordered" evidence="1">
    <location>
        <begin position="1"/>
        <end position="99"/>
    </location>
</feature>
<proteinExistence type="predicted"/>
<organism evidence="2 3">
    <name type="scientific">Ideonella azotifigens</name>
    <dbReference type="NCBI Taxonomy" id="513160"/>
    <lineage>
        <taxon>Bacteria</taxon>
        <taxon>Pseudomonadati</taxon>
        <taxon>Pseudomonadota</taxon>
        <taxon>Betaproteobacteria</taxon>
        <taxon>Burkholderiales</taxon>
        <taxon>Sphaerotilaceae</taxon>
        <taxon>Ideonella</taxon>
    </lineage>
</organism>
<feature type="compositionally biased region" description="Basic and acidic residues" evidence="1">
    <location>
        <begin position="80"/>
        <end position="99"/>
    </location>
</feature>
<evidence type="ECO:0000313" key="3">
    <source>
        <dbReference type="Proteomes" id="UP001500279"/>
    </source>
</evidence>
<dbReference type="Proteomes" id="UP001500279">
    <property type="component" value="Unassembled WGS sequence"/>
</dbReference>
<protein>
    <submittedName>
        <fullName evidence="2">Uncharacterized protein</fullName>
    </submittedName>
</protein>
<reference evidence="3" key="1">
    <citation type="journal article" date="2019" name="Int. J. Syst. Evol. Microbiol.">
        <title>The Global Catalogue of Microorganisms (GCM) 10K type strain sequencing project: providing services to taxonomists for standard genome sequencing and annotation.</title>
        <authorList>
            <consortium name="The Broad Institute Genomics Platform"/>
            <consortium name="The Broad Institute Genome Sequencing Center for Infectious Disease"/>
            <person name="Wu L."/>
            <person name="Ma J."/>
        </authorList>
    </citation>
    <scope>NUCLEOTIDE SEQUENCE [LARGE SCALE GENOMIC DNA]</scope>
    <source>
        <strain evidence="3">JCM 15503</strain>
    </source>
</reference>
<feature type="compositionally biased region" description="Basic and acidic residues" evidence="1">
    <location>
        <begin position="41"/>
        <end position="56"/>
    </location>
</feature>
<keyword evidence="3" id="KW-1185">Reference proteome</keyword>
<evidence type="ECO:0000313" key="2">
    <source>
        <dbReference type="EMBL" id="GAA0765451.1"/>
    </source>
</evidence>
<name>A0ABP3VTV8_9BURK</name>